<organism evidence="2 3">
    <name type="scientific">Brachybacterium ginsengisoli</name>
    <dbReference type="NCBI Taxonomy" id="1331682"/>
    <lineage>
        <taxon>Bacteria</taxon>
        <taxon>Bacillati</taxon>
        <taxon>Actinomycetota</taxon>
        <taxon>Actinomycetes</taxon>
        <taxon>Micrococcales</taxon>
        <taxon>Dermabacteraceae</taxon>
        <taxon>Brachybacterium</taxon>
    </lineage>
</organism>
<evidence type="ECO:0000313" key="2">
    <source>
        <dbReference type="EMBL" id="ATG55118.1"/>
    </source>
</evidence>
<dbReference type="CDD" id="cd11614">
    <property type="entry name" value="SAF_CpaB_FlgA_like"/>
    <property type="match status" value="1"/>
</dbReference>
<name>A0A291GY65_9MICO</name>
<dbReference type="RefSeq" id="WP_096799582.1">
    <property type="nucleotide sequence ID" value="NZ_CP023564.1"/>
</dbReference>
<dbReference type="KEGG" id="bgg:CFK41_10375"/>
<evidence type="ECO:0000259" key="1">
    <source>
        <dbReference type="SMART" id="SM00858"/>
    </source>
</evidence>
<evidence type="ECO:0000313" key="3">
    <source>
        <dbReference type="Proteomes" id="UP000217889"/>
    </source>
</evidence>
<reference evidence="2 3" key="1">
    <citation type="journal article" date="2014" name="Int. J. Syst. Evol. Microbiol.">
        <title>Brachybacterium ginsengisoli sp. nov., isolated from soil of a ginseng field.</title>
        <authorList>
            <person name="Hoang V.A."/>
            <person name="Kim Y.J."/>
            <person name="Nguyen N.L."/>
            <person name="Yang D.C."/>
        </authorList>
    </citation>
    <scope>NUCLEOTIDE SEQUENCE [LARGE SCALE GENOMIC DNA]</scope>
    <source>
        <strain evidence="2 3">DCY80</strain>
    </source>
</reference>
<dbReference type="SMART" id="SM00858">
    <property type="entry name" value="SAF"/>
    <property type="match status" value="1"/>
</dbReference>
<dbReference type="Gene3D" id="3.90.1210.10">
    <property type="entry name" value="Antifreeze-like/N-acetylneuraminic acid synthase C-terminal domain"/>
    <property type="match status" value="1"/>
</dbReference>
<accession>A0A291GY65</accession>
<dbReference type="Pfam" id="PF08666">
    <property type="entry name" value="SAF"/>
    <property type="match status" value="1"/>
</dbReference>
<keyword evidence="3" id="KW-1185">Reference proteome</keyword>
<sequence>MLSRLRSHLPLWRRALRRRRRLLAVLAAAALVAAVVPGLLPPSARGVEIVVAGTPIPAGTVLAAKDLSTARVAPSLVPEGAPRAIDEVIGRTARLPLEPGTPLLAGTLEGEGGVHIPDGSVLMVVPVPAALAPHLGAGSEVLLLPLDPTATPGAEIPARVVEIVAPEPGAPALGGTTGTTEALVVVEESRSREVAHGAASAGLLVSVIGS</sequence>
<dbReference type="Proteomes" id="UP000217889">
    <property type="component" value="Chromosome"/>
</dbReference>
<gene>
    <name evidence="2" type="ORF">CFK41_10375</name>
</gene>
<feature type="domain" description="SAF" evidence="1">
    <location>
        <begin position="47"/>
        <end position="109"/>
    </location>
</feature>
<dbReference type="InterPro" id="IPR036732">
    <property type="entry name" value="AFP_Neu5c_C_sf"/>
</dbReference>
<protein>
    <recommendedName>
        <fullName evidence="1">SAF domain-containing protein</fullName>
    </recommendedName>
</protein>
<dbReference type="AlphaFoldDB" id="A0A291GY65"/>
<dbReference type="InterPro" id="IPR013974">
    <property type="entry name" value="SAF"/>
</dbReference>
<dbReference type="OrthoDB" id="4794319at2"/>
<dbReference type="EMBL" id="CP023564">
    <property type="protein sequence ID" value="ATG55118.1"/>
    <property type="molecule type" value="Genomic_DNA"/>
</dbReference>
<proteinExistence type="predicted"/>
<dbReference type="SUPFAM" id="SSF51269">
    <property type="entry name" value="AFP III-like domain"/>
    <property type="match status" value="1"/>
</dbReference>